<dbReference type="PANTHER" id="PTHR46056:SF12">
    <property type="entry name" value="LONG-CHAIN-ALCOHOL OXIDASE"/>
    <property type="match status" value="1"/>
</dbReference>
<dbReference type="Proteomes" id="UP000179145">
    <property type="component" value="Chromosome"/>
</dbReference>
<dbReference type="AlphaFoldDB" id="A0A1D8UQE7"/>
<sequence length="506" mass="54573">MSGQRYAENEVVDVVIVGTGAGGAPLLAELARAGLKVVALEAGPRFEARHYTPDEIEASEFYWLEERLSDGANPQAFGGNNSGTGVGGSMLHYGAFMPRIDARDFKLHTETGQGVDWPFGLETLLPYIERVEQEIGVSGPPDYPWDSARRYAYPPPQRNAAAQAMLRGCEALGLKATDGPAALVTRPLGAREACVGCGACHQGCRNGAKSGTDNTYLPRAVADGAEIRPGCFVHGIERDGSGRVCAVVYRENGVDRRQRCAALVLSAGAVETARLLLHTGLANSSGQVGRNYMAHISTQVWGTLDAETRPNKGYPSLAITEDMVRAEDANFIGGYLVQSLGMMPLTWATNVARGRGLWGEALTRYLRDYNYVVGLGAHGECLPYEHNRVTLSGEPGRAGVPKPVISFSYGENEHAMHRHAVKWLSKIWEAAGARDIWSVDRAAHMIGTCRMGANGDEAVVDPFGRSFDIENLWICDHSIFPSATASNPALAIMALSLRTAEAMLRR</sequence>
<dbReference type="RefSeq" id="WP_070401726.1">
    <property type="nucleotide sequence ID" value="NZ_BJVW01000004.1"/>
</dbReference>
<dbReference type="PROSITE" id="PS51379">
    <property type="entry name" value="4FE4S_FER_2"/>
    <property type="match status" value="1"/>
</dbReference>
<evidence type="ECO:0000313" key="6">
    <source>
        <dbReference type="Proteomes" id="UP000179145"/>
    </source>
</evidence>
<dbReference type="STRING" id="153496.A0U89_00540"/>
<dbReference type="eggNOG" id="COG2303">
    <property type="taxonomic scope" value="Bacteria"/>
</dbReference>
<dbReference type="Pfam" id="PF00732">
    <property type="entry name" value="GMC_oxred_N"/>
    <property type="match status" value="1"/>
</dbReference>
<reference evidence="5 6" key="1">
    <citation type="journal article" date="2016" name="Microb. Cell Fact.">
        <title>Dissection of exopolysaccharide biosynthesis in Kozakia baliensis.</title>
        <authorList>
            <person name="Brandt J.U."/>
            <person name="Jakob F."/>
            <person name="Behr J."/>
            <person name="Geissler A.J."/>
            <person name="Vogel R.F."/>
        </authorList>
    </citation>
    <scope>NUCLEOTIDE SEQUENCE [LARGE SCALE GENOMIC DNA]</scope>
    <source>
        <strain evidence="5 6">DSM 14400</strain>
    </source>
</reference>
<evidence type="ECO:0000313" key="5">
    <source>
        <dbReference type="EMBL" id="AOX15864.1"/>
    </source>
</evidence>
<dbReference type="EMBL" id="CP014674">
    <property type="protein sequence ID" value="AOX15864.1"/>
    <property type="molecule type" value="Genomic_DNA"/>
</dbReference>
<dbReference type="InterPro" id="IPR000172">
    <property type="entry name" value="GMC_OxRdtase_N"/>
</dbReference>
<evidence type="ECO:0000256" key="3">
    <source>
        <dbReference type="ARBA" id="ARBA00022827"/>
    </source>
</evidence>
<gene>
    <name evidence="5" type="ORF">A0U89_00540</name>
</gene>
<dbReference type="GO" id="GO:0016614">
    <property type="term" value="F:oxidoreductase activity, acting on CH-OH group of donors"/>
    <property type="evidence" value="ECO:0007669"/>
    <property type="project" value="InterPro"/>
</dbReference>
<dbReference type="Pfam" id="PF05199">
    <property type="entry name" value="GMC_oxred_C"/>
    <property type="match status" value="1"/>
</dbReference>
<organism evidence="5 6">
    <name type="scientific">Kozakia baliensis</name>
    <dbReference type="NCBI Taxonomy" id="153496"/>
    <lineage>
        <taxon>Bacteria</taxon>
        <taxon>Pseudomonadati</taxon>
        <taxon>Pseudomonadota</taxon>
        <taxon>Alphaproteobacteria</taxon>
        <taxon>Acetobacterales</taxon>
        <taxon>Acetobacteraceae</taxon>
        <taxon>Kozakia</taxon>
    </lineage>
</organism>
<dbReference type="SUPFAM" id="SSF51905">
    <property type="entry name" value="FAD/NAD(P)-binding domain"/>
    <property type="match status" value="1"/>
</dbReference>
<name>A0A1D8UQE7_9PROT</name>
<keyword evidence="2" id="KW-0285">Flavoprotein</keyword>
<dbReference type="Gene3D" id="3.50.50.60">
    <property type="entry name" value="FAD/NAD(P)-binding domain"/>
    <property type="match status" value="2"/>
</dbReference>
<keyword evidence="3" id="KW-0274">FAD</keyword>
<protein>
    <submittedName>
        <fullName evidence="5">Ribonuclease BN</fullName>
    </submittedName>
</protein>
<proteinExistence type="inferred from homology"/>
<dbReference type="GO" id="GO:0050660">
    <property type="term" value="F:flavin adenine dinucleotide binding"/>
    <property type="evidence" value="ECO:0007669"/>
    <property type="project" value="InterPro"/>
</dbReference>
<keyword evidence="6" id="KW-1185">Reference proteome</keyword>
<dbReference type="InterPro" id="IPR007867">
    <property type="entry name" value="GMC_OxRtase_C"/>
</dbReference>
<evidence type="ECO:0000256" key="2">
    <source>
        <dbReference type="ARBA" id="ARBA00022630"/>
    </source>
</evidence>
<comment type="similarity">
    <text evidence="1">Belongs to the GMC oxidoreductase family.</text>
</comment>
<dbReference type="OrthoDB" id="9798604at2"/>
<keyword evidence="4" id="KW-0560">Oxidoreductase</keyword>
<accession>A0A1D8UQE7</accession>
<dbReference type="InterPro" id="IPR017896">
    <property type="entry name" value="4Fe4S_Fe-S-bd"/>
</dbReference>
<dbReference type="PANTHER" id="PTHR46056">
    <property type="entry name" value="LONG-CHAIN-ALCOHOL OXIDASE"/>
    <property type="match status" value="1"/>
</dbReference>
<evidence type="ECO:0000256" key="1">
    <source>
        <dbReference type="ARBA" id="ARBA00010790"/>
    </source>
</evidence>
<evidence type="ECO:0000256" key="4">
    <source>
        <dbReference type="ARBA" id="ARBA00023002"/>
    </source>
</evidence>
<dbReference type="KEGG" id="kba:A0U89_00540"/>
<dbReference type="InterPro" id="IPR036188">
    <property type="entry name" value="FAD/NAD-bd_sf"/>
</dbReference>
<dbReference type="SUPFAM" id="SSF54373">
    <property type="entry name" value="FAD-linked reductases, C-terminal domain"/>
    <property type="match status" value="1"/>
</dbReference>